<proteinExistence type="predicted"/>
<evidence type="ECO:0000313" key="3">
    <source>
        <dbReference type="Proteomes" id="UP001430953"/>
    </source>
</evidence>
<keyword evidence="1" id="KW-0472">Membrane</keyword>
<organism evidence="2 3">
    <name type="scientific">Cardiocondyla obscurior</name>
    <dbReference type="NCBI Taxonomy" id="286306"/>
    <lineage>
        <taxon>Eukaryota</taxon>
        <taxon>Metazoa</taxon>
        <taxon>Ecdysozoa</taxon>
        <taxon>Arthropoda</taxon>
        <taxon>Hexapoda</taxon>
        <taxon>Insecta</taxon>
        <taxon>Pterygota</taxon>
        <taxon>Neoptera</taxon>
        <taxon>Endopterygota</taxon>
        <taxon>Hymenoptera</taxon>
        <taxon>Apocrita</taxon>
        <taxon>Aculeata</taxon>
        <taxon>Formicoidea</taxon>
        <taxon>Formicidae</taxon>
        <taxon>Myrmicinae</taxon>
        <taxon>Cardiocondyla</taxon>
    </lineage>
</organism>
<name>A0AAW2F6K3_9HYME</name>
<feature type="transmembrane region" description="Helical" evidence="1">
    <location>
        <begin position="6"/>
        <end position="22"/>
    </location>
</feature>
<reference evidence="2 3" key="1">
    <citation type="submission" date="2023-03" db="EMBL/GenBank/DDBJ databases">
        <title>High recombination rates correlate with genetic variation in Cardiocondyla obscurior ants.</title>
        <authorList>
            <person name="Errbii M."/>
        </authorList>
    </citation>
    <scope>NUCLEOTIDE SEQUENCE [LARGE SCALE GENOMIC DNA]</scope>
    <source>
        <strain evidence="2">Alpha-2009</strain>
        <tissue evidence="2">Whole body</tissue>
    </source>
</reference>
<evidence type="ECO:0000313" key="2">
    <source>
        <dbReference type="EMBL" id="KAL0110498.1"/>
    </source>
</evidence>
<comment type="caution">
    <text evidence="2">The sequence shown here is derived from an EMBL/GenBank/DDBJ whole genome shotgun (WGS) entry which is preliminary data.</text>
</comment>
<dbReference type="AlphaFoldDB" id="A0AAW2F6K3"/>
<protein>
    <submittedName>
        <fullName evidence="2">Uncharacterized protein</fullName>
    </submittedName>
</protein>
<dbReference type="Proteomes" id="UP001430953">
    <property type="component" value="Unassembled WGS sequence"/>
</dbReference>
<feature type="transmembrane region" description="Helical" evidence="1">
    <location>
        <begin position="56"/>
        <end position="75"/>
    </location>
</feature>
<gene>
    <name evidence="2" type="ORF">PUN28_013837</name>
</gene>
<accession>A0AAW2F6K3</accession>
<keyword evidence="1" id="KW-1133">Transmembrane helix</keyword>
<keyword evidence="1" id="KW-0812">Transmembrane</keyword>
<dbReference type="EMBL" id="JADYXP020000014">
    <property type="protein sequence ID" value="KAL0110498.1"/>
    <property type="molecule type" value="Genomic_DNA"/>
</dbReference>
<keyword evidence="3" id="KW-1185">Reference proteome</keyword>
<evidence type="ECO:0000256" key="1">
    <source>
        <dbReference type="SAM" id="Phobius"/>
    </source>
</evidence>
<sequence>MDNFGSVYYLLQLIVRQILIFLREFIFHEFTWFAPVEETFHGSDSKIRAATSQQPITDVFIFLAICGFFFLFMILSADPIKSGGSSYDRNNIETISVALEEDPSSFWYSKTAGLMSCVHACGDSIDPSRNVISTIQNISRPAISNIRVSSQSKLSNYNARSNYLKHSQKTPAGRSVSQVTPQEWLIRRTRSGHVYGKYPF</sequence>